<organism evidence="2 3">
    <name type="scientific">Pyronema omphalodes (strain CBS 100304)</name>
    <name type="common">Pyronema confluens</name>
    <dbReference type="NCBI Taxonomy" id="1076935"/>
    <lineage>
        <taxon>Eukaryota</taxon>
        <taxon>Fungi</taxon>
        <taxon>Dikarya</taxon>
        <taxon>Ascomycota</taxon>
        <taxon>Pezizomycotina</taxon>
        <taxon>Pezizomycetes</taxon>
        <taxon>Pezizales</taxon>
        <taxon>Pyronemataceae</taxon>
        <taxon>Pyronema</taxon>
    </lineage>
</organism>
<feature type="region of interest" description="Disordered" evidence="1">
    <location>
        <begin position="330"/>
        <end position="394"/>
    </location>
</feature>
<reference evidence="2 3" key="1">
    <citation type="journal article" date="2013" name="PLoS Genet.">
        <title>The genome and development-dependent transcriptomes of Pyronema confluens: a window into fungal evolution.</title>
        <authorList>
            <person name="Traeger S."/>
            <person name="Altegoer F."/>
            <person name="Freitag M."/>
            <person name="Gabaldon T."/>
            <person name="Kempken F."/>
            <person name="Kumar A."/>
            <person name="Marcet-Houben M."/>
            <person name="Poggeler S."/>
            <person name="Stajich J.E."/>
            <person name="Nowrousian M."/>
        </authorList>
    </citation>
    <scope>NUCLEOTIDE SEQUENCE [LARGE SCALE GENOMIC DNA]</scope>
    <source>
        <strain evidence="3">CBS 100304</strain>
        <tissue evidence="2">Vegetative mycelium</tissue>
    </source>
</reference>
<evidence type="ECO:0000313" key="3">
    <source>
        <dbReference type="Proteomes" id="UP000018144"/>
    </source>
</evidence>
<protein>
    <submittedName>
        <fullName evidence="2">Uncharacterized protein</fullName>
    </submittedName>
</protein>
<sequence>MQNIITTTITLSMYLYHGAYTPSLAVYSLSVRRSRTREGHTVRWFDVFTSDVSIIADIPELHDTIKLLFENIEIVSKDTKYKFQELGYRGVYMLALAMGQIAAEIEPPAKEILTKLWSDSIKCYDIGYVSRESSESAQIVTSIVKAIWRCFMDHLRVYSEAWGHELFLRTVWEELCHIRDGLLNYAHKRYFGTLEGEKWKREMEYRRQKDKEEGGKRQEKQSKEVRGQQEKKRNDRIKRCLKDKSMATEDERLRQEMMIEQDRKRREKTREVQILQEQQLFEDKKRQHCQKERNLHEIDGLLQEQQSHEDKERQHYQKLRKDHEIHGWLEDQQFHEDKERQRHQNERRHLMMDDSKDLGYQEEAGRTFPPPTTRDLRRGGEAVELYSGQSTRRQIPDRRCNCECGKCDTCECRYYDKPRYA</sequence>
<evidence type="ECO:0000256" key="1">
    <source>
        <dbReference type="SAM" id="MobiDB-lite"/>
    </source>
</evidence>
<dbReference type="AlphaFoldDB" id="U4KV31"/>
<name>U4KV31_PYROM</name>
<proteinExistence type="predicted"/>
<feature type="compositionally biased region" description="Basic and acidic residues" evidence="1">
    <location>
        <begin position="330"/>
        <end position="365"/>
    </location>
</feature>
<gene>
    <name evidence="2" type="ORF">PCON_03375</name>
</gene>
<keyword evidence="3" id="KW-1185">Reference proteome</keyword>
<evidence type="ECO:0000313" key="2">
    <source>
        <dbReference type="EMBL" id="CCX04711.1"/>
    </source>
</evidence>
<dbReference type="EMBL" id="HF935215">
    <property type="protein sequence ID" value="CCX04711.1"/>
    <property type="molecule type" value="Genomic_DNA"/>
</dbReference>
<accession>U4KV31</accession>
<feature type="region of interest" description="Disordered" evidence="1">
    <location>
        <begin position="208"/>
        <end position="238"/>
    </location>
</feature>
<dbReference type="Proteomes" id="UP000018144">
    <property type="component" value="Unassembled WGS sequence"/>
</dbReference>